<keyword evidence="2" id="KW-1185">Reference proteome</keyword>
<sequence>MSPLLESNAKLNVLVKRELTVIEQKLEGRKATVVKWYKPVKDYKTRFYFQIEENDSKSCNIEL</sequence>
<protein>
    <submittedName>
        <fullName evidence="1">Uncharacterized protein</fullName>
    </submittedName>
</protein>
<proteinExistence type="predicted"/>
<organism evidence="1 2">
    <name type="scientific">Diversispora epigaea</name>
    <dbReference type="NCBI Taxonomy" id="1348612"/>
    <lineage>
        <taxon>Eukaryota</taxon>
        <taxon>Fungi</taxon>
        <taxon>Fungi incertae sedis</taxon>
        <taxon>Mucoromycota</taxon>
        <taxon>Glomeromycotina</taxon>
        <taxon>Glomeromycetes</taxon>
        <taxon>Diversisporales</taxon>
        <taxon>Diversisporaceae</taxon>
        <taxon>Diversispora</taxon>
    </lineage>
</organism>
<gene>
    <name evidence="1" type="ORF">Glove_495g45</name>
</gene>
<comment type="caution">
    <text evidence="1">The sequence shown here is derived from an EMBL/GenBank/DDBJ whole genome shotgun (WGS) entry which is preliminary data.</text>
</comment>
<dbReference type="AlphaFoldDB" id="A0A397GJ77"/>
<dbReference type="Proteomes" id="UP000266861">
    <property type="component" value="Unassembled WGS sequence"/>
</dbReference>
<evidence type="ECO:0000313" key="2">
    <source>
        <dbReference type="Proteomes" id="UP000266861"/>
    </source>
</evidence>
<reference evidence="1 2" key="1">
    <citation type="submission" date="2018-08" db="EMBL/GenBank/DDBJ databases">
        <title>Genome and evolution of the arbuscular mycorrhizal fungus Diversispora epigaea (formerly Glomus versiforme) and its bacterial endosymbionts.</title>
        <authorList>
            <person name="Sun X."/>
            <person name="Fei Z."/>
            <person name="Harrison M."/>
        </authorList>
    </citation>
    <scope>NUCLEOTIDE SEQUENCE [LARGE SCALE GENOMIC DNA]</scope>
    <source>
        <strain evidence="1 2">IT104</strain>
    </source>
</reference>
<name>A0A397GJ77_9GLOM</name>
<accession>A0A397GJ77</accession>
<evidence type="ECO:0000313" key="1">
    <source>
        <dbReference type="EMBL" id="RHZ50547.1"/>
    </source>
</evidence>
<dbReference type="EMBL" id="PQFF01000430">
    <property type="protein sequence ID" value="RHZ50547.1"/>
    <property type="molecule type" value="Genomic_DNA"/>
</dbReference>